<sequence>MVNGVLPDPVCSSPGSPQGYVLSPLLFILYTSMMKSQYEMTDRQMNRSRTVATPHREESVEMARASVSDASWMPPLGGVPDTSHREEAQGMAQNTLEGLCLLAGLGMPWAPPSGAGGGVWVEGRLVVYTRSAASTTRARIKRKMTRTGFALFVVVKRRTAKANANRLIQILF</sequence>
<reference evidence="1 2" key="1">
    <citation type="submission" date="2021-06" db="EMBL/GenBank/DDBJ databases">
        <authorList>
            <person name="Palmer J.M."/>
        </authorList>
    </citation>
    <scope>NUCLEOTIDE SEQUENCE [LARGE SCALE GENOMIC DNA]</scope>
    <source>
        <strain evidence="1 2">XC_2019</strain>
        <tissue evidence="1">Muscle</tissue>
    </source>
</reference>
<comment type="caution">
    <text evidence="1">The sequence shown here is derived from an EMBL/GenBank/DDBJ whole genome shotgun (WGS) entry which is preliminary data.</text>
</comment>
<proteinExistence type="predicted"/>
<name>A0ABV0SCX8_9TELE</name>
<dbReference type="Proteomes" id="UP001434883">
    <property type="component" value="Unassembled WGS sequence"/>
</dbReference>
<dbReference type="EMBL" id="JAHRIN010076891">
    <property type="protein sequence ID" value="MEQ2218402.1"/>
    <property type="molecule type" value="Genomic_DNA"/>
</dbReference>
<gene>
    <name evidence="1" type="ORF">XENOCAPTIV_002666</name>
</gene>
<organism evidence="1 2">
    <name type="scientific">Xenoophorus captivus</name>
    <dbReference type="NCBI Taxonomy" id="1517983"/>
    <lineage>
        <taxon>Eukaryota</taxon>
        <taxon>Metazoa</taxon>
        <taxon>Chordata</taxon>
        <taxon>Craniata</taxon>
        <taxon>Vertebrata</taxon>
        <taxon>Euteleostomi</taxon>
        <taxon>Actinopterygii</taxon>
        <taxon>Neopterygii</taxon>
        <taxon>Teleostei</taxon>
        <taxon>Neoteleostei</taxon>
        <taxon>Acanthomorphata</taxon>
        <taxon>Ovalentaria</taxon>
        <taxon>Atherinomorphae</taxon>
        <taxon>Cyprinodontiformes</taxon>
        <taxon>Goodeidae</taxon>
        <taxon>Xenoophorus</taxon>
    </lineage>
</organism>
<accession>A0ABV0SCX8</accession>
<protein>
    <submittedName>
        <fullName evidence="1">Uncharacterized protein</fullName>
    </submittedName>
</protein>
<evidence type="ECO:0000313" key="2">
    <source>
        <dbReference type="Proteomes" id="UP001434883"/>
    </source>
</evidence>
<keyword evidence="2" id="KW-1185">Reference proteome</keyword>
<evidence type="ECO:0000313" key="1">
    <source>
        <dbReference type="EMBL" id="MEQ2218402.1"/>
    </source>
</evidence>